<feature type="domain" description="N-terminal" evidence="2">
    <location>
        <begin position="48"/>
        <end position="117"/>
    </location>
</feature>
<dbReference type="Gene3D" id="1.10.10.2910">
    <property type="match status" value="1"/>
</dbReference>
<dbReference type="InterPro" id="IPR010359">
    <property type="entry name" value="IrrE_HExxH"/>
</dbReference>
<dbReference type="Proteomes" id="UP000252187">
    <property type="component" value="Unassembled WGS sequence"/>
</dbReference>
<proteinExistence type="predicted"/>
<accession>A0A365P3W8</accession>
<dbReference type="Pfam" id="PF06114">
    <property type="entry name" value="Peptidase_M78"/>
    <property type="match status" value="1"/>
</dbReference>
<dbReference type="GO" id="GO:0003697">
    <property type="term" value="F:single-stranded DNA binding"/>
    <property type="evidence" value="ECO:0007669"/>
    <property type="project" value="InterPro"/>
</dbReference>
<dbReference type="EMBL" id="QNTT01000127">
    <property type="protein sequence ID" value="RBA29120.1"/>
    <property type="molecule type" value="Genomic_DNA"/>
</dbReference>
<evidence type="ECO:0000259" key="2">
    <source>
        <dbReference type="Pfam" id="PF08401"/>
    </source>
</evidence>
<evidence type="ECO:0000259" key="1">
    <source>
        <dbReference type="Pfam" id="PF06114"/>
    </source>
</evidence>
<dbReference type="AlphaFoldDB" id="A0A365P3W8"/>
<protein>
    <submittedName>
        <fullName evidence="3">Uncharacterized protein</fullName>
    </submittedName>
</protein>
<name>A0A365P3W8_9ACTN</name>
<gene>
    <name evidence="3" type="ORF">DQ226_18545</name>
</gene>
<comment type="caution">
    <text evidence="3">The sequence shown here is derived from an EMBL/GenBank/DDBJ whole genome shotgun (WGS) entry which is preliminary data.</text>
</comment>
<evidence type="ECO:0000313" key="4">
    <source>
        <dbReference type="Proteomes" id="UP000252187"/>
    </source>
</evidence>
<organism evidence="3 4">
    <name type="scientific">Dietzia maris</name>
    <dbReference type="NCBI Taxonomy" id="37915"/>
    <lineage>
        <taxon>Bacteria</taxon>
        <taxon>Bacillati</taxon>
        <taxon>Actinomycetota</taxon>
        <taxon>Actinomycetes</taxon>
        <taxon>Mycobacteriales</taxon>
        <taxon>Dietziaceae</taxon>
        <taxon>Dietzia</taxon>
    </lineage>
</organism>
<feature type="domain" description="IrrE N-terminal-like" evidence="1">
    <location>
        <begin position="182"/>
        <end position="256"/>
    </location>
</feature>
<dbReference type="Pfam" id="PF08401">
    <property type="entry name" value="ArdcN"/>
    <property type="match status" value="1"/>
</dbReference>
<reference evidence="3 4" key="1">
    <citation type="submission" date="2018-06" db="EMBL/GenBank/DDBJ databases">
        <title>Whole genome sequencing of four bacterial strains from South Shetland trench revealing bio-synthetic gene clusters.</title>
        <authorList>
            <person name="Abdel-Mageed W.M."/>
            <person name="Lehri B."/>
            <person name="Jarmusch S.A."/>
            <person name="Miranda K."/>
            <person name="Goodfellow M."/>
            <person name="Jaspars M."/>
            <person name="Karlyshev A.V."/>
        </authorList>
    </citation>
    <scope>NUCLEOTIDE SEQUENCE [LARGE SCALE GENOMIC DNA]</scope>
    <source>
        <strain evidence="3 4">SST1</strain>
    </source>
</reference>
<evidence type="ECO:0000313" key="3">
    <source>
        <dbReference type="EMBL" id="RBA29120.1"/>
    </source>
</evidence>
<dbReference type="InterPro" id="IPR013610">
    <property type="entry name" value="ArdC_N"/>
</dbReference>
<sequence>MTTKRKTAMTPKQREAARAAREAKVEAMQADLAAGVAALADSDQWRRWLDFLGSFHTYSVNNALLIQIQCPHASQVAGFRAWQGKGRQVRKGETGIRIFGKPFRKVTEEDEQTGEKVSKWVKCPPPVATVFDISQTDPIDGVEQPTAPVSQLQGDDPTELFERISAHMTAQGWTIEREQIPGDTNGYCVVDGTRRIVVDADLSDAHAAKTMIHEAAHALLHTDDEGKATKDQDSATREVEAESVAYVVAGAHGLDTADYSFGYVAGWAGGDTAAIKATAARVQEAAHTLLEAINAESEAAEPVAA</sequence>